<dbReference type="PANTHER" id="PTHR39168">
    <property type="entry name" value="TRANSCRIPTIONAL REGULATOR-RELATED"/>
    <property type="match status" value="1"/>
</dbReference>
<protein>
    <submittedName>
        <fullName evidence="2">ArsR family transcriptional regulator</fullName>
    </submittedName>
</protein>
<dbReference type="GO" id="GO:0097063">
    <property type="term" value="F:cadmium ion sensor activity"/>
    <property type="evidence" value="ECO:0007669"/>
    <property type="project" value="TreeGrafter"/>
</dbReference>
<dbReference type="InterPro" id="IPR011991">
    <property type="entry name" value="ArsR-like_HTH"/>
</dbReference>
<comment type="caution">
    <text evidence="2">The sequence shown here is derived from an EMBL/GenBank/DDBJ whole genome shotgun (WGS) entry which is preliminary data.</text>
</comment>
<name>A0A087BU24_9BIFI</name>
<proteinExistence type="predicted"/>
<evidence type="ECO:0000313" key="2">
    <source>
        <dbReference type="EMBL" id="KFI74524.1"/>
    </source>
</evidence>
<dbReference type="AlphaFoldDB" id="A0A087BU24"/>
<dbReference type="PROSITE" id="PS50987">
    <property type="entry name" value="HTH_ARSR_2"/>
    <property type="match status" value="1"/>
</dbReference>
<evidence type="ECO:0000259" key="1">
    <source>
        <dbReference type="PROSITE" id="PS50987"/>
    </source>
</evidence>
<dbReference type="GeneID" id="93094694"/>
<dbReference type="GO" id="GO:0032791">
    <property type="term" value="F:lead ion binding"/>
    <property type="evidence" value="ECO:0007669"/>
    <property type="project" value="TreeGrafter"/>
</dbReference>
<evidence type="ECO:0000313" key="3">
    <source>
        <dbReference type="Proteomes" id="UP000029082"/>
    </source>
</evidence>
<dbReference type="InterPro" id="IPR036388">
    <property type="entry name" value="WH-like_DNA-bd_sf"/>
</dbReference>
<dbReference type="EMBL" id="JGZE01000023">
    <property type="protein sequence ID" value="KFI74524.1"/>
    <property type="molecule type" value="Genomic_DNA"/>
</dbReference>
<sequence length="237" mass="25880">MDVWDTGDDISALASILADPTRAKVCVTLMDGCAWTPGELAHQIDVSPQAMSSCLAHLEDAGAITRIRQGRHHYVRLSGEHMARIVESLGAAAGPRRAHPVGYRQVRADRRLQAARTCYTHIAGRLGVALADAMNAQGLIETSDDAMRLTLAGTAWFADQGIMLPTAQARIRACLDWTERRMHIAGPAGIGLCRRLLELDVIRRSTPRRALTVTPSGRHWFEDHLGLDAQAIAEPRP</sequence>
<dbReference type="CDD" id="cd00090">
    <property type="entry name" value="HTH_ARSR"/>
    <property type="match status" value="1"/>
</dbReference>
<dbReference type="InterPro" id="IPR001845">
    <property type="entry name" value="HTH_ArsR_DNA-bd_dom"/>
</dbReference>
<keyword evidence="3" id="KW-1185">Reference proteome</keyword>
<dbReference type="SMART" id="SM00418">
    <property type="entry name" value="HTH_ARSR"/>
    <property type="match status" value="1"/>
</dbReference>
<dbReference type="Proteomes" id="UP000029082">
    <property type="component" value="Unassembled WGS sequence"/>
</dbReference>
<accession>A0A087BU24</accession>
<dbReference type="GO" id="GO:0046686">
    <property type="term" value="P:response to cadmium ion"/>
    <property type="evidence" value="ECO:0007669"/>
    <property type="project" value="TreeGrafter"/>
</dbReference>
<dbReference type="PANTHER" id="PTHR39168:SF1">
    <property type="entry name" value="TRANSCRIPTIONAL REGULATORY PROTEIN"/>
    <property type="match status" value="1"/>
</dbReference>
<dbReference type="InterPro" id="IPR036390">
    <property type="entry name" value="WH_DNA-bd_sf"/>
</dbReference>
<dbReference type="RefSeq" id="WP_033512898.1">
    <property type="nucleotide sequence ID" value="NZ_JDUO01000008.1"/>
</dbReference>
<dbReference type="GO" id="GO:0003700">
    <property type="term" value="F:DNA-binding transcription factor activity"/>
    <property type="evidence" value="ECO:0007669"/>
    <property type="project" value="InterPro"/>
</dbReference>
<dbReference type="Gene3D" id="1.10.10.10">
    <property type="entry name" value="Winged helix-like DNA-binding domain superfamily/Winged helix DNA-binding domain"/>
    <property type="match status" value="1"/>
</dbReference>
<organism evidence="2 3">
    <name type="scientific">Bifidobacterium mongoliense DSM 21395</name>
    <dbReference type="NCBI Taxonomy" id="1437603"/>
    <lineage>
        <taxon>Bacteria</taxon>
        <taxon>Bacillati</taxon>
        <taxon>Actinomycetota</taxon>
        <taxon>Actinomycetes</taxon>
        <taxon>Bifidobacteriales</taxon>
        <taxon>Bifidobacteriaceae</taxon>
        <taxon>Bifidobacterium</taxon>
    </lineage>
</organism>
<dbReference type="InterPro" id="IPR052543">
    <property type="entry name" value="HTH_Metal-responsive_Reg"/>
</dbReference>
<dbReference type="SUPFAM" id="SSF46785">
    <property type="entry name" value="Winged helix' DNA-binding domain"/>
    <property type="match status" value="1"/>
</dbReference>
<dbReference type="GO" id="GO:0010288">
    <property type="term" value="P:response to lead ion"/>
    <property type="evidence" value="ECO:0007669"/>
    <property type="project" value="TreeGrafter"/>
</dbReference>
<dbReference type="GO" id="GO:0003677">
    <property type="term" value="F:DNA binding"/>
    <property type="evidence" value="ECO:0007669"/>
    <property type="project" value="TreeGrafter"/>
</dbReference>
<reference evidence="2 3" key="1">
    <citation type="submission" date="2014-03" db="EMBL/GenBank/DDBJ databases">
        <title>Genomics of Bifidobacteria.</title>
        <authorList>
            <person name="Ventura M."/>
            <person name="Milani C."/>
            <person name="Lugli G.A."/>
        </authorList>
    </citation>
    <scope>NUCLEOTIDE SEQUENCE [LARGE SCALE GENOMIC DNA]</scope>
    <source>
        <strain evidence="2 3">DSM 21395</strain>
    </source>
</reference>
<gene>
    <name evidence="2" type="ORF">BMON_1781</name>
</gene>
<dbReference type="OrthoDB" id="3232131at2"/>
<feature type="domain" description="HTH arsR-type" evidence="1">
    <location>
        <begin position="1"/>
        <end position="97"/>
    </location>
</feature>
<dbReference type="eggNOG" id="COG0640">
    <property type="taxonomic scope" value="Bacteria"/>
</dbReference>
<dbReference type="STRING" id="1437603.GCA_000771525_01683"/>